<feature type="compositionally biased region" description="Polar residues" evidence="6">
    <location>
        <begin position="1"/>
        <end position="13"/>
    </location>
</feature>
<proteinExistence type="predicted"/>
<reference evidence="8" key="1">
    <citation type="submission" date="2019-12" db="EMBL/GenBank/DDBJ databases">
        <authorList>
            <person name="Scholes J."/>
        </authorList>
    </citation>
    <scope>NUCLEOTIDE SEQUENCE</scope>
</reference>
<dbReference type="AlphaFoldDB" id="A0A9N7REK8"/>
<keyword evidence="2" id="KW-0812">Transmembrane</keyword>
<keyword evidence="9" id="KW-1185">Reference proteome</keyword>
<accession>A0A9N7REK8</accession>
<evidence type="ECO:0000313" key="9">
    <source>
        <dbReference type="Proteomes" id="UP001153555"/>
    </source>
</evidence>
<evidence type="ECO:0000313" key="8">
    <source>
        <dbReference type="EMBL" id="CAA0828021.1"/>
    </source>
</evidence>
<dbReference type="OrthoDB" id="1047602at2759"/>
<organism evidence="8 9">
    <name type="scientific">Striga hermonthica</name>
    <name type="common">Purple witchweed</name>
    <name type="synonym">Buchnera hermonthica</name>
    <dbReference type="NCBI Taxonomy" id="68872"/>
    <lineage>
        <taxon>Eukaryota</taxon>
        <taxon>Viridiplantae</taxon>
        <taxon>Streptophyta</taxon>
        <taxon>Embryophyta</taxon>
        <taxon>Tracheophyta</taxon>
        <taxon>Spermatophyta</taxon>
        <taxon>Magnoliopsida</taxon>
        <taxon>eudicotyledons</taxon>
        <taxon>Gunneridae</taxon>
        <taxon>Pentapetalae</taxon>
        <taxon>asterids</taxon>
        <taxon>lamiids</taxon>
        <taxon>Lamiales</taxon>
        <taxon>Orobanchaceae</taxon>
        <taxon>Buchnereae</taxon>
        <taxon>Striga</taxon>
    </lineage>
</organism>
<dbReference type="GO" id="GO:0016020">
    <property type="term" value="C:membrane"/>
    <property type="evidence" value="ECO:0007669"/>
    <property type="project" value="UniProtKB-SubCell"/>
</dbReference>
<name>A0A9N7REK8_STRHE</name>
<comment type="subcellular location">
    <subcellularLocation>
        <location evidence="1">Membrane</location>
        <topology evidence="1">Single-pass membrane protein</topology>
    </subcellularLocation>
</comment>
<feature type="compositionally biased region" description="Low complexity" evidence="6">
    <location>
        <begin position="23"/>
        <end position="38"/>
    </location>
</feature>
<evidence type="ECO:0000256" key="1">
    <source>
        <dbReference type="ARBA" id="ARBA00004167"/>
    </source>
</evidence>
<feature type="region of interest" description="Disordered" evidence="6">
    <location>
        <begin position="1"/>
        <end position="49"/>
    </location>
</feature>
<dbReference type="PANTHER" id="PTHR31448:SF55">
    <property type="entry name" value="MYOSIN-BINDING PROTEIN 3-LIKE ISOFORM X1"/>
    <property type="match status" value="1"/>
</dbReference>
<evidence type="ECO:0000256" key="3">
    <source>
        <dbReference type="ARBA" id="ARBA00022989"/>
    </source>
</evidence>
<gene>
    <name evidence="8" type="ORF">SHERM_23716</name>
</gene>
<evidence type="ECO:0000259" key="7">
    <source>
        <dbReference type="PROSITE" id="PS51775"/>
    </source>
</evidence>
<evidence type="ECO:0000256" key="6">
    <source>
        <dbReference type="SAM" id="MobiDB-lite"/>
    </source>
</evidence>
<evidence type="ECO:0000256" key="5">
    <source>
        <dbReference type="SAM" id="Coils"/>
    </source>
</evidence>
<dbReference type="InterPro" id="IPR039306">
    <property type="entry name" value="MYOB"/>
</dbReference>
<evidence type="ECO:0000256" key="2">
    <source>
        <dbReference type="ARBA" id="ARBA00022692"/>
    </source>
</evidence>
<feature type="domain" description="GTD-binding" evidence="7">
    <location>
        <begin position="56"/>
        <end position="154"/>
    </location>
</feature>
<dbReference type="EMBL" id="CACSLK010027752">
    <property type="protein sequence ID" value="CAA0828021.1"/>
    <property type="molecule type" value="Genomic_DNA"/>
</dbReference>
<keyword evidence="3" id="KW-1133">Transmembrane helix</keyword>
<dbReference type="PROSITE" id="PS51775">
    <property type="entry name" value="GTD_BINDING"/>
    <property type="match status" value="1"/>
</dbReference>
<comment type="caution">
    <text evidence="8">The sequence shown here is derived from an EMBL/GenBank/DDBJ whole genome shotgun (WGS) entry which is preliminary data.</text>
</comment>
<evidence type="ECO:0000256" key="4">
    <source>
        <dbReference type="ARBA" id="ARBA00023136"/>
    </source>
</evidence>
<dbReference type="Pfam" id="PF04576">
    <property type="entry name" value="Zein-binding"/>
    <property type="match status" value="1"/>
</dbReference>
<protein>
    <submittedName>
        <fullName evidence="8">Probable myosin-binding protein 4</fullName>
    </submittedName>
</protein>
<keyword evidence="4" id="KW-0472">Membrane</keyword>
<dbReference type="GO" id="GO:0080115">
    <property type="term" value="F:myosin XI tail binding"/>
    <property type="evidence" value="ECO:0007669"/>
    <property type="project" value="UniProtKB-ARBA"/>
</dbReference>
<feature type="coiled-coil region" evidence="5">
    <location>
        <begin position="284"/>
        <end position="311"/>
    </location>
</feature>
<dbReference type="Proteomes" id="UP001153555">
    <property type="component" value="Unassembled WGS sequence"/>
</dbReference>
<dbReference type="InterPro" id="IPR007656">
    <property type="entry name" value="GTD-bd"/>
</dbReference>
<dbReference type="PANTHER" id="PTHR31448">
    <property type="entry name" value="MYOSIN-BINDING PROTEIN 2"/>
    <property type="match status" value="1"/>
</dbReference>
<keyword evidence="5" id="KW-0175">Coiled coil</keyword>
<sequence>MGSPPKQTSSSANDKPRTEPEVSGTSNSPPSSSSLEIPDPNHDVPGINAAEGEGENIVESLRQQVEHDRNLLNTLYKDLEEERNASAIATNEAMAMITRLQEEKAALHMEALQYLRMMEEQAEYDMEALGRANDMLAEKEKELQDLEIELEFYRNNFLDESGVHNLQSENNRAPVVHSGENGVLEASNGSLTIFEEERAYILQSLKKLEKKLLQEKSNHLPNGIDPVRNHEGLLAKHEKDSMLVEDVIIPLSNGNVDRDTDMNMNDNVCQKGEKVLENGGEMNSGNMEREIRELYERLEALEADRDFVKRTCVLIHNGKDGLELVQEIARQLCELRKTEFKKR</sequence>
<feature type="coiled-coil region" evidence="5">
    <location>
        <begin position="129"/>
        <end position="156"/>
    </location>
</feature>